<evidence type="ECO:0000256" key="5">
    <source>
        <dbReference type="ARBA" id="ARBA00022691"/>
    </source>
</evidence>
<keyword evidence="4" id="KW-0808">Transferase</keyword>
<dbReference type="GO" id="GO:0032259">
    <property type="term" value="P:methylation"/>
    <property type="evidence" value="ECO:0007669"/>
    <property type="project" value="UniProtKB-KW"/>
</dbReference>
<dbReference type="SMART" id="SM00317">
    <property type="entry name" value="SET"/>
    <property type="match status" value="1"/>
</dbReference>
<evidence type="ECO:0000313" key="14">
    <source>
        <dbReference type="Proteomes" id="UP000218231"/>
    </source>
</evidence>
<evidence type="ECO:0000259" key="12">
    <source>
        <dbReference type="PROSITE" id="PS50868"/>
    </source>
</evidence>
<dbReference type="SUPFAM" id="SSF82199">
    <property type="entry name" value="SET domain"/>
    <property type="match status" value="1"/>
</dbReference>
<evidence type="ECO:0008006" key="15">
    <source>
        <dbReference type="Google" id="ProtNLM"/>
    </source>
</evidence>
<evidence type="ECO:0000256" key="3">
    <source>
        <dbReference type="ARBA" id="ARBA00022603"/>
    </source>
</evidence>
<dbReference type="PANTHER" id="PTHR46223">
    <property type="entry name" value="HISTONE-LYSINE N-METHYLTRANSFERASE SUV39H"/>
    <property type="match status" value="1"/>
</dbReference>
<feature type="coiled-coil region" evidence="8">
    <location>
        <begin position="568"/>
        <end position="595"/>
    </location>
</feature>
<dbReference type="AlphaFoldDB" id="A0A2A2J7R3"/>
<feature type="region of interest" description="Disordered" evidence="9">
    <location>
        <begin position="403"/>
        <end position="502"/>
    </location>
</feature>
<comment type="subcellular location">
    <subcellularLocation>
        <location evidence="1">Chromosome</location>
    </subcellularLocation>
</comment>
<feature type="domain" description="Post-SET" evidence="12">
    <location>
        <begin position="223"/>
        <end position="239"/>
    </location>
</feature>
<evidence type="ECO:0000256" key="4">
    <source>
        <dbReference type="ARBA" id="ARBA00022679"/>
    </source>
</evidence>
<evidence type="ECO:0000256" key="6">
    <source>
        <dbReference type="ARBA" id="ARBA00022723"/>
    </source>
</evidence>
<keyword evidence="8" id="KW-0175">Coiled coil</keyword>
<dbReference type="SMART" id="SM00508">
    <property type="entry name" value="PostSET"/>
    <property type="match status" value="1"/>
</dbReference>
<dbReference type="PROSITE" id="PS50868">
    <property type="entry name" value="POST_SET"/>
    <property type="match status" value="1"/>
</dbReference>
<dbReference type="GO" id="GO:0005634">
    <property type="term" value="C:nucleus"/>
    <property type="evidence" value="ECO:0007669"/>
    <property type="project" value="InterPro"/>
</dbReference>
<evidence type="ECO:0000256" key="7">
    <source>
        <dbReference type="ARBA" id="ARBA00022833"/>
    </source>
</evidence>
<dbReference type="InterPro" id="IPR046341">
    <property type="entry name" value="SET_dom_sf"/>
</dbReference>
<evidence type="ECO:0000256" key="8">
    <source>
        <dbReference type="SAM" id="Coils"/>
    </source>
</evidence>
<feature type="compositionally biased region" description="Acidic residues" evidence="9">
    <location>
        <begin position="427"/>
        <end position="441"/>
    </location>
</feature>
<comment type="caution">
    <text evidence="13">The sequence shown here is derived from an EMBL/GenBank/DDBJ whole genome shotgun (WGS) entry which is preliminary data.</text>
</comment>
<name>A0A2A2J7R3_9BILA</name>
<organism evidence="13 14">
    <name type="scientific">Diploscapter pachys</name>
    <dbReference type="NCBI Taxonomy" id="2018661"/>
    <lineage>
        <taxon>Eukaryota</taxon>
        <taxon>Metazoa</taxon>
        <taxon>Ecdysozoa</taxon>
        <taxon>Nematoda</taxon>
        <taxon>Chromadorea</taxon>
        <taxon>Rhabditida</taxon>
        <taxon>Rhabditina</taxon>
        <taxon>Rhabditomorpha</taxon>
        <taxon>Rhabditoidea</taxon>
        <taxon>Rhabditidae</taxon>
        <taxon>Diploscapter</taxon>
    </lineage>
</organism>
<feature type="domain" description="Pre-SET" evidence="11">
    <location>
        <begin position="26"/>
        <end position="89"/>
    </location>
</feature>
<proteinExistence type="predicted"/>
<feature type="domain" description="SET" evidence="10">
    <location>
        <begin position="92"/>
        <end position="215"/>
    </location>
</feature>
<dbReference type="Gene3D" id="2.170.270.10">
    <property type="entry name" value="SET domain"/>
    <property type="match status" value="1"/>
</dbReference>
<evidence type="ECO:0000259" key="10">
    <source>
        <dbReference type="PROSITE" id="PS50280"/>
    </source>
</evidence>
<dbReference type="STRING" id="2018661.A0A2A2J7R3"/>
<keyword evidence="6" id="KW-0479">Metal-binding</keyword>
<dbReference type="OrthoDB" id="616263at2759"/>
<evidence type="ECO:0000259" key="11">
    <source>
        <dbReference type="PROSITE" id="PS50867"/>
    </source>
</evidence>
<dbReference type="InterPro" id="IPR003616">
    <property type="entry name" value="Post-SET_dom"/>
</dbReference>
<reference evidence="13 14" key="1">
    <citation type="journal article" date="2017" name="Curr. Biol.">
        <title>Genome architecture and evolution of a unichromosomal asexual nematode.</title>
        <authorList>
            <person name="Fradin H."/>
            <person name="Zegar C."/>
            <person name="Gutwein M."/>
            <person name="Lucas J."/>
            <person name="Kovtun M."/>
            <person name="Corcoran D."/>
            <person name="Baugh L.R."/>
            <person name="Kiontke K."/>
            <person name="Gunsalus K."/>
            <person name="Fitch D.H."/>
            <person name="Piano F."/>
        </authorList>
    </citation>
    <scope>NUCLEOTIDE SEQUENCE [LARGE SCALE GENOMIC DNA]</scope>
    <source>
        <strain evidence="13">PF1309</strain>
    </source>
</reference>
<feature type="compositionally biased region" description="Basic and acidic residues" evidence="9">
    <location>
        <begin position="403"/>
        <end position="421"/>
    </location>
</feature>
<gene>
    <name evidence="13" type="ORF">WR25_02292</name>
</gene>
<keyword evidence="5" id="KW-0949">S-adenosyl-L-methionine</keyword>
<dbReference type="PROSITE" id="PS50280">
    <property type="entry name" value="SET"/>
    <property type="match status" value="1"/>
</dbReference>
<dbReference type="GO" id="GO:0008270">
    <property type="term" value="F:zinc ion binding"/>
    <property type="evidence" value="ECO:0007669"/>
    <property type="project" value="InterPro"/>
</dbReference>
<keyword evidence="3" id="KW-0489">Methyltransferase</keyword>
<dbReference type="EMBL" id="LIAE01010633">
    <property type="protein sequence ID" value="PAV57542.1"/>
    <property type="molecule type" value="Genomic_DNA"/>
</dbReference>
<dbReference type="PANTHER" id="PTHR46223:SF3">
    <property type="entry name" value="HISTONE-LYSINE N-METHYLTRANSFERASE SET-23"/>
    <property type="match status" value="1"/>
</dbReference>
<keyword evidence="7" id="KW-0862">Zinc</keyword>
<feature type="compositionally biased region" description="Acidic residues" evidence="9">
    <location>
        <begin position="451"/>
        <end position="473"/>
    </location>
</feature>
<dbReference type="PROSITE" id="PS50867">
    <property type="entry name" value="PRE_SET"/>
    <property type="match status" value="1"/>
</dbReference>
<dbReference type="InterPro" id="IPR001214">
    <property type="entry name" value="SET_dom"/>
</dbReference>
<evidence type="ECO:0000256" key="1">
    <source>
        <dbReference type="ARBA" id="ARBA00004286"/>
    </source>
</evidence>
<dbReference type="Proteomes" id="UP000218231">
    <property type="component" value="Unassembled WGS sequence"/>
</dbReference>
<evidence type="ECO:0000313" key="13">
    <source>
        <dbReference type="EMBL" id="PAV57542.1"/>
    </source>
</evidence>
<dbReference type="Pfam" id="PF00856">
    <property type="entry name" value="SET"/>
    <property type="match status" value="1"/>
</dbReference>
<keyword evidence="2" id="KW-0158">Chromosome</keyword>
<dbReference type="InterPro" id="IPR007728">
    <property type="entry name" value="Pre-SET_dom"/>
</dbReference>
<dbReference type="GO" id="GO:0005694">
    <property type="term" value="C:chromosome"/>
    <property type="evidence" value="ECO:0007669"/>
    <property type="project" value="UniProtKB-SubCell"/>
</dbReference>
<feature type="compositionally biased region" description="Basic residues" evidence="9">
    <location>
        <begin position="477"/>
        <end position="492"/>
    </location>
</feature>
<sequence>MLDFEYISTSERGSGVAESEWSETLQGCECEGPCTSSTNCSCLLESKENYSEDGILFPRAEHSAPLLECHDECQCVEKGNCTNRVLQNGIQVRLKVVNMQNKGCGVIALEPVQKGQFVCEYAGEIVGPEEVLRRAELHKNDEHNYIFTIKERSQDNSITTYVDPRYKGNIARFVNHSCDPNLQVVSVRVGRTIPVVGLFAKRDISSNEELSYDYGESLDAGNQQKPCHCGSENCRGFLPVSKMGRHSKIPKKNRKKLKSVDPYNLKAKLLKEKNANKTKNFAPVDEQPMSRALKMLQKAKDEVVVDRKELRKRKKHRNRVLEEAGKMGIKKNPYETIDQFVKRVEQMAHFDIERHKFMAELGFAGRSEDEINKDYKEIDDKVERAKEQKKREIKNKIEAAKKRRLEEQKRRMEKAAKRKEQFGQVQQEEDQLENEDEDEMEIEKRERKDEDSEQSEDSEVEGNSEQEDNETEQQEMKKKKKPQNRISGKIRRKEIEKKKKEWKRDVDRADAVLNSREIIRFGERYDAPPTFSGALKDKFDPLLAKAGSKNLLLHSILKKQSDEKTVYQEREKKKLNDIEAERQRVIEAYRKLKKKV</sequence>
<evidence type="ECO:0000256" key="9">
    <source>
        <dbReference type="SAM" id="MobiDB-lite"/>
    </source>
</evidence>
<evidence type="ECO:0000256" key="2">
    <source>
        <dbReference type="ARBA" id="ARBA00022454"/>
    </source>
</evidence>
<dbReference type="GO" id="GO:0042054">
    <property type="term" value="F:histone methyltransferase activity"/>
    <property type="evidence" value="ECO:0007669"/>
    <property type="project" value="InterPro"/>
</dbReference>
<dbReference type="Pfam" id="PF05033">
    <property type="entry name" value="Pre-SET"/>
    <property type="match status" value="1"/>
</dbReference>
<keyword evidence="14" id="KW-1185">Reference proteome</keyword>
<protein>
    <recommendedName>
        <fullName evidence="15">Histone-lysine N-methyltransferase</fullName>
    </recommendedName>
</protein>
<dbReference type="InterPro" id="IPR050973">
    <property type="entry name" value="H3K9_Histone-Lys_N-MTase"/>
</dbReference>
<feature type="compositionally biased region" description="Basic and acidic residues" evidence="9">
    <location>
        <begin position="493"/>
        <end position="502"/>
    </location>
</feature>
<accession>A0A2A2J7R3</accession>